<name>A0A832MIT6_UNCEI</name>
<dbReference type="InterPro" id="IPR050194">
    <property type="entry name" value="Glycosyltransferase_grp1"/>
</dbReference>
<sequence>MGDAVHAGRARAARARRGAGRAPHLRGVDGAGARLPRAARGAQARAARDAAARTARAGVVARVVGGAAPRARAHAARPVDGARDRDGGREAVTRLLAVNFRDPAHPEAGGAELHLEEILLEAVRRGHHVTWLAAGFAGAAPEAEHRGLRIVRRGAWWNFNLVLPGVLRREFSDPPPDWVVEDINKVPCFTPWWTRAPVAVIVPHLFGTTAFREASPPVAAYVVALERLIPAAYRRSRFLAISDSTRDDLVARGIAAERVAVVHCGLDHGAYRPDPATPRHPRPTVLYIGRLRRYKGVDWVLRALPGVLARVPDARLVVVGDGPHARALRRDAERRGLAGHVEFAGFVPRAEKVRLLREAWVLVQPSPKEGWGLTVVEAGACGTAVVAADAPGLRDSVRRDETGLLVPYGDDAALAAALARVLSDRALRERLGANGVAWAARFTWPDCARRSLDALLGAGEAG</sequence>
<evidence type="ECO:0000259" key="3">
    <source>
        <dbReference type="Pfam" id="PF13439"/>
    </source>
</evidence>
<dbReference type="InterPro" id="IPR028098">
    <property type="entry name" value="Glyco_trans_4-like_N"/>
</dbReference>
<dbReference type="Gene3D" id="3.40.50.2000">
    <property type="entry name" value="Glycogen Phosphorylase B"/>
    <property type="match status" value="2"/>
</dbReference>
<gene>
    <name evidence="4" type="ORF">ENR23_02180</name>
</gene>
<feature type="compositionally biased region" description="Low complexity" evidence="1">
    <location>
        <begin position="31"/>
        <end position="45"/>
    </location>
</feature>
<dbReference type="Pfam" id="PF00534">
    <property type="entry name" value="Glycos_transf_1"/>
    <property type="match status" value="1"/>
</dbReference>
<dbReference type="Pfam" id="PF13439">
    <property type="entry name" value="Glyco_transf_4"/>
    <property type="match status" value="1"/>
</dbReference>
<feature type="domain" description="Glycosyltransferase subfamily 4-like N-terminal" evidence="3">
    <location>
        <begin position="109"/>
        <end position="268"/>
    </location>
</feature>
<dbReference type="EMBL" id="DSQF01000003">
    <property type="protein sequence ID" value="HGZ42230.1"/>
    <property type="molecule type" value="Genomic_DNA"/>
</dbReference>
<organism evidence="4">
    <name type="scientific">Eiseniibacteriota bacterium</name>
    <dbReference type="NCBI Taxonomy" id="2212470"/>
    <lineage>
        <taxon>Bacteria</taxon>
        <taxon>Candidatus Eiseniibacteriota</taxon>
    </lineage>
</organism>
<dbReference type="SUPFAM" id="SSF53756">
    <property type="entry name" value="UDP-Glycosyltransferase/glycogen phosphorylase"/>
    <property type="match status" value="1"/>
</dbReference>
<proteinExistence type="predicted"/>
<evidence type="ECO:0000313" key="4">
    <source>
        <dbReference type="EMBL" id="HGZ42230.1"/>
    </source>
</evidence>
<feature type="region of interest" description="Disordered" evidence="1">
    <location>
        <begin position="1"/>
        <end position="47"/>
    </location>
</feature>
<dbReference type="CDD" id="cd03801">
    <property type="entry name" value="GT4_PimA-like"/>
    <property type="match status" value="1"/>
</dbReference>
<evidence type="ECO:0000259" key="2">
    <source>
        <dbReference type="Pfam" id="PF00534"/>
    </source>
</evidence>
<feature type="compositionally biased region" description="Basic residues" evidence="1">
    <location>
        <begin position="8"/>
        <end position="19"/>
    </location>
</feature>
<dbReference type="AlphaFoldDB" id="A0A832MIT6"/>
<dbReference type="PANTHER" id="PTHR45947">
    <property type="entry name" value="SULFOQUINOVOSYL TRANSFERASE SQD2"/>
    <property type="match status" value="1"/>
</dbReference>
<feature type="domain" description="Glycosyl transferase family 1" evidence="2">
    <location>
        <begin position="280"/>
        <end position="435"/>
    </location>
</feature>
<reference evidence="4" key="1">
    <citation type="journal article" date="2020" name="mSystems">
        <title>Genome- and Community-Level Interaction Insights into Carbon Utilization and Element Cycling Functions of Hydrothermarchaeota in Hydrothermal Sediment.</title>
        <authorList>
            <person name="Zhou Z."/>
            <person name="Liu Y."/>
            <person name="Xu W."/>
            <person name="Pan J."/>
            <person name="Luo Z.H."/>
            <person name="Li M."/>
        </authorList>
    </citation>
    <scope>NUCLEOTIDE SEQUENCE [LARGE SCALE GENOMIC DNA]</scope>
    <source>
        <strain evidence="4">SpSt-381</strain>
    </source>
</reference>
<comment type="caution">
    <text evidence="4">The sequence shown here is derived from an EMBL/GenBank/DDBJ whole genome shotgun (WGS) entry which is preliminary data.</text>
</comment>
<evidence type="ECO:0000256" key="1">
    <source>
        <dbReference type="SAM" id="MobiDB-lite"/>
    </source>
</evidence>
<protein>
    <submittedName>
        <fullName evidence="4">Glycosyltransferase family 1 protein</fullName>
    </submittedName>
</protein>
<dbReference type="InterPro" id="IPR001296">
    <property type="entry name" value="Glyco_trans_1"/>
</dbReference>
<dbReference type="PANTHER" id="PTHR45947:SF3">
    <property type="entry name" value="SULFOQUINOVOSYL TRANSFERASE SQD2"/>
    <property type="match status" value="1"/>
</dbReference>
<keyword evidence="4" id="KW-0808">Transferase</keyword>
<accession>A0A832MIT6</accession>
<dbReference type="GO" id="GO:0016758">
    <property type="term" value="F:hexosyltransferase activity"/>
    <property type="evidence" value="ECO:0007669"/>
    <property type="project" value="TreeGrafter"/>
</dbReference>